<dbReference type="Pfam" id="PF14322">
    <property type="entry name" value="SusD-like_3"/>
    <property type="match status" value="1"/>
</dbReference>
<dbReference type="SUPFAM" id="SSF48452">
    <property type="entry name" value="TPR-like"/>
    <property type="match status" value="1"/>
</dbReference>
<reference evidence="7" key="1">
    <citation type="submission" date="2019-08" db="EMBL/GenBank/DDBJ databases">
        <authorList>
            <person name="Kucharzyk K."/>
            <person name="Murdoch R.W."/>
            <person name="Higgins S."/>
            <person name="Loffler F."/>
        </authorList>
    </citation>
    <scope>NUCLEOTIDE SEQUENCE</scope>
</reference>
<dbReference type="PROSITE" id="PS51257">
    <property type="entry name" value="PROKAR_LIPOPROTEIN"/>
    <property type="match status" value="1"/>
</dbReference>
<dbReference type="AlphaFoldDB" id="A0A644XHT5"/>
<gene>
    <name evidence="7" type="ORF">SDC9_61709</name>
</gene>
<name>A0A644XHT5_9ZZZZ</name>
<feature type="domain" description="RagB/SusD" evidence="5">
    <location>
        <begin position="317"/>
        <end position="607"/>
    </location>
</feature>
<evidence type="ECO:0000256" key="1">
    <source>
        <dbReference type="ARBA" id="ARBA00004442"/>
    </source>
</evidence>
<comment type="subcellular location">
    <subcellularLocation>
        <location evidence="1">Cell outer membrane</location>
    </subcellularLocation>
</comment>
<dbReference type="Gene3D" id="1.25.40.390">
    <property type="match status" value="1"/>
</dbReference>
<evidence type="ECO:0000256" key="3">
    <source>
        <dbReference type="ARBA" id="ARBA00023136"/>
    </source>
</evidence>
<comment type="caution">
    <text evidence="7">The sequence shown here is derived from an EMBL/GenBank/DDBJ whole genome shotgun (WGS) entry which is preliminary data.</text>
</comment>
<proteinExistence type="predicted"/>
<accession>A0A644XHT5</accession>
<feature type="domain" description="SusD-like N-terminal" evidence="6">
    <location>
        <begin position="22"/>
        <end position="222"/>
    </location>
</feature>
<evidence type="ECO:0008006" key="8">
    <source>
        <dbReference type="Google" id="ProtNLM"/>
    </source>
</evidence>
<sequence length="607" mass="69864">MKFINYIALICSVFMISSCDSFLDKQEDEALTFEKIWSKRSTVEKYLNNVWGFMPDESNWVDENPWIGASDEASVTYNRGYRYMNFGTWSPSNVPYDRWSKFYSGIREANVFMQNIDATTAEDISEQERIQWKAEARYARAYYYFLLLRSYGPIMLVGDEPIDFNQNVASLSFMRNTYQECADYITKEMTECAAVLPLEQDAIYWGKPTKGAALSVIARLKLYSARPLFNGCELYAGIANPDGTKLFPTYDKNKWKEAAEANKRVIDLGIYELYEDESGNPIKSYLGVGLKTWNKEIIMARWTGGYYNRVHCTPRVVGGTAYGGIGPTQQLVDAYAMANGRYPIKGYRNDGTPIIDETSGYKEDGFSNFEHPYDQLKDGHKQKSTFNMYVGREPRFYATVLWSGADWPYMAGAKVPVFAFNGNSGPGVSHDYPKSGYICRRFIDGSLNSNGGQWGNLTFPIFRLAEIYLNYVEALNEFDPTNTDILLYLNKIRSRAGVPNIEEVYPEAVNNQSLMRELIRKERRIELAFESHRYFDTRTWMIAEQTDNGPMFGMNTMAPVANANTTPAAFWQRTEFEVRVFEPKHYLYPFSQRELDRNKQLTQNFGW</sequence>
<evidence type="ECO:0000313" key="7">
    <source>
        <dbReference type="EMBL" id="MPM15341.1"/>
    </source>
</evidence>
<evidence type="ECO:0000256" key="4">
    <source>
        <dbReference type="ARBA" id="ARBA00023237"/>
    </source>
</evidence>
<evidence type="ECO:0000256" key="2">
    <source>
        <dbReference type="ARBA" id="ARBA00022729"/>
    </source>
</evidence>
<evidence type="ECO:0000259" key="6">
    <source>
        <dbReference type="Pfam" id="PF14322"/>
    </source>
</evidence>
<keyword evidence="4" id="KW-0998">Cell outer membrane</keyword>
<dbReference type="EMBL" id="VSSQ01002427">
    <property type="protein sequence ID" value="MPM15341.1"/>
    <property type="molecule type" value="Genomic_DNA"/>
</dbReference>
<organism evidence="7">
    <name type="scientific">bioreactor metagenome</name>
    <dbReference type="NCBI Taxonomy" id="1076179"/>
    <lineage>
        <taxon>unclassified sequences</taxon>
        <taxon>metagenomes</taxon>
        <taxon>ecological metagenomes</taxon>
    </lineage>
</organism>
<protein>
    <recommendedName>
        <fullName evidence="8">SusD-like protein</fullName>
    </recommendedName>
</protein>
<keyword evidence="3" id="KW-0472">Membrane</keyword>
<dbReference type="GO" id="GO:0009279">
    <property type="term" value="C:cell outer membrane"/>
    <property type="evidence" value="ECO:0007669"/>
    <property type="project" value="UniProtKB-SubCell"/>
</dbReference>
<dbReference type="InterPro" id="IPR011990">
    <property type="entry name" value="TPR-like_helical_dom_sf"/>
</dbReference>
<dbReference type="InterPro" id="IPR012944">
    <property type="entry name" value="SusD_RagB_dom"/>
</dbReference>
<dbReference type="InterPro" id="IPR033985">
    <property type="entry name" value="SusD-like_N"/>
</dbReference>
<dbReference type="Pfam" id="PF07980">
    <property type="entry name" value="SusD_RagB"/>
    <property type="match status" value="1"/>
</dbReference>
<keyword evidence="2" id="KW-0732">Signal</keyword>
<evidence type="ECO:0000259" key="5">
    <source>
        <dbReference type="Pfam" id="PF07980"/>
    </source>
</evidence>